<organism evidence="1 2">
    <name type="scientific">Blautia stercoris</name>
    <dbReference type="NCBI Taxonomy" id="871664"/>
    <lineage>
        <taxon>Bacteria</taxon>
        <taxon>Bacillati</taxon>
        <taxon>Bacillota</taxon>
        <taxon>Clostridia</taxon>
        <taxon>Lachnospirales</taxon>
        <taxon>Lachnospiraceae</taxon>
        <taxon>Blautia</taxon>
    </lineage>
</organism>
<evidence type="ECO:0000313" key="1">
    <source>
        <dbReference type="EMBL" id="MBC8627700.1"/>
    </source>
</evidence>
<protein>
    <recommendedName>
        <fullName evidence="3">Nif11 domain-containing protein</fullName>
    </recommendedName>
</protein>
<evidence type="ECO:0000313" key="2">
    <source>
        <dbReference type="Proteomes" id="UP000661649"/>
    </source>
</evidence>
<comment type="caution">
    <text evidence="1">The sequence shown here is derived from an EMBL/GenBank/DDBJ whole genome shotgun (WGS) entry which is preliminary data.</text>
</comment>
<name>A0ABR7P8G8_9FIRM</name>
<dbReference type="Proteomes" id="UP000661649">
    <property type="component" value="Unassembled WGS sequence"/>
</dbReference>
<proteinExistence type="predicted"/>
<accession>A0ABR7P8G8</accession>
<sequence>MQTEEMLEELLKKAKVDMSLRQKLFDTRNEKNPVSAFCKTCRELGYEIYDMDLISAGEEFYAAMRRSTNGGGENSPMLKGEDDFYELFFASLESL</sequence>
<dbReference type="RefSeq" id="WP_117455258.1">
    <property type="nucleotide sequence ID" value="NZ_JACRTP010000001.1"/>
</dbReference>
<evidence type="ECO:0008006" key="3">
    <source>
        <dbReference type="Google" id="ProtNLM"/>
    </source>
</evidence>
<dbReference type="EMBL" id="JACRTP010000001">
    <property type="protein sequence ID" value="MBC8627700.1"/>
    <property type="molecule type" value="Genomic_DNA"/>
</dbReference>
<gene>
    <name evidence="1" type="ORF">H8712_03520</name>
</gene>
<reference evidence="1 2" key="1">
    <citation type="submission" date="2020-08" db="EMBL/GenBank/DDBJ databases">
        <title>Genome public.</title>
        <authorList>
            <person name="Liu C."/>
            <person name="Sun Q."/>
        </authorList>
    </citation>
    <scope>NUCLEOTIDE SEQUENCE [LARGE SCALE GENOMIC DNA]</scope>
    <source>
        <strain evidence="1 2">3_YM_SP_D4_24.mj</strain>
    </source>
</reference>
<keyword evidence="2" id="KW-1185">Reference proteome</keyword>